<evidence type="ECO:0000256" key="6">
    <source>
        <dbReference type="ARBA" id="ARBA00022989"/>
    </source>
</evidence>
<feature type="transmembrane region" description="Helical" evidence="8">
    <location>
        <begin position="217"/>
        <end position="238"/>
    </location>
</feature>
<evidence type="ECO:0000313" key="9">
    <source>
        <dbReference type="EMBL" id="TLU61315.1"/>
    </source>
</evidence>
<sequence length="357" mass="39784">MFNYIAQWYKEKFADPHAVTLFLFLSVCFAVLYFFSDLLMPIMVAIAIAFLLEQPVQRVAKFGLSRNKAVMVVMILFTVVALTAIFGLVPVLWQQTSNLVQEVPTMVGKGNNYLMTLPEQYPEIVNESQIDALIGSIKDKLLQWGQLILEFSVNSLSNVVALMVYLILVPIMVFFFLKDKDELLANAIRFLPKERRLTSQVGAEMHQQIHNYVRGKVLEILIIGIVSTVIFALLGLRFPVLLGSLVGFSVLVPYVGAAVVTVPVCLVGLFQWGFSAQFGYLVLWYGIIQAVDGNILVPFLFSEAVNLHPVAIIIAVIMFGGLWGFWGVFFAIPLATLVKAVINAWPSTTKSDDLILE</sequence>
<dbReference type="PANTHER" id="PTHR21716">
    <property type="entry name" value="TRANSMEMBRANE PROTEIN"/>
    <property type="match status" value="1"/>
</dbReference>
<organism evidence="9 10">
    <name type="scientific">Thalassotalea litorea</name>
    <dbReference type="NCBI Taxonomy" id="2020715"/>
    <lineage>
        <taxon>Bacteria</taxon>
        <taxon>Pseudomonadati</taxon>
        <taxon>Pseudomonadota</taxon>
        <taxon>Gammaproteobacteria</taxon>
        <taxon>Alteromonadales</taxon>
        <taxon>Colwelliaceae</taxon>
        <taxon>Thalassotalea</taxon>
    </lineage>
</organism>
<comment type="caution">
    <text evidence="9">The sequence shown here is derived from an EMBL/GenBank/DDBJ whole genome shotgun (WGS) entry which is preliminary data.</text>
</comment>
<protein>
    <submittedName>
        <fullName evidence="9">AI-2E family transporter</fullName>
    </submittedName>
</protein>
<feature type="transmembrane region" description="Helical" evidence="8">
    <location>
        <begin position="250"/>
        <end position="270"/>
    </location>
</feature>
<evidence type="ECO:0000256" key="3">
    <source>
        <dbReference type="ARBA" id="ARBA00022448"/>
    </source>
</evidence>
<evidence type="ECO:0000313" key="10">
    <source>
        <dbReference type="Proteomes" id="UP000307790"/>
    </source>
</evidence>
<dbReference type="OrthoDB" id="5562213at2"/>
<evidence type="ECO:0000256" key="7">
    <source>
        <dbReference type="ARBA" id="ARBA00023136"/>
    </source>
</evidence>
<dbReference type="EMBL" id="VCBC01000017">
    <property type="protein sequence ID" value="TLU61315.1"/>
    <property type="molecule type" value="Genomic_DNA"/>
</dbReference>
<evidence type="ECO:0000256" key="8">
    <source>
        <dbReference type="SAM" id="Phobius"/>
    </source>
</evidence>
<keyword evidence="3" id="KW-0813">Transport</keyword>
<evidence type="ECO:0000256" key="1">
    <source>
        <dbReference type="ARBA" id="ARBA00004651"/>
    </source>
</evidence>
<accession>A0A5R9ICK9</accession>
<keyword evidence="7 8" id="KW-0472">Membrane</keyword>
<feature type="transmembrane region" description="Helical" evidence="8">
    <location>
        <begin position="282"/>
        <end position="301"/>
    </location>
</feature>
<dbReference type="Pfam" id="PF01594">
    <property type="entry name" value="AI-2E_transport"/>
    <property type="match status" value="1"/>
</dbReference>
<dbReference type="PANTHER" id="PTHR21716:SF53">
    <property type="entry name" value="PERMEASE PERM-RELATED"/>
    <property type="match status" value="1"/>
</dbReference>
<feature type="transmembrane region" description="Helical" evidence="8">
    <location>
        <begin position="72"/>
        <end position="93"/>
    </location>
</feature>
<feature type="transmembrane region" description="Helical" evidence="8">
    <location>
        <begin position="307"/>
        <end position="332"/>
    </location>
</feature>
<name>A0A5R9ICK9_9GAMM</name>
<dbReference type="RefSeq" id="WP_138321126.1">
    <property type="nucleotide sequence ID" value="NZ_VCBC01000017.1"/>
</dbReference>
<comment type="similarity">
    <text evidence="2">Belongs to the autoinducer-2 exporter (AI-2E) (TC 2.A.86) family.</text>
</comment>
<dbReference type="InterPro" id="IPR002549">
    <property type="entry name" value="AI-2E-like"/>
</dbReference>
<dbReference type="Proteomes" id="UP000307790">
    <property type="component" value="Unassembled WGS sequence"/>
</dbReference>
<keyword evidence="5 8" id="KW-0812">Transmembrane</keyword>
<comment type="subcellular location">
    <subcellularLocation>
        <location evidence="1">Cell membrane</location>
        <topology evidence="1">Multi-pass membrane protein</topology>
    </subcellularLocation>
</comment>
<gene>
    <name evidence="9" type="ORF">FE810_14995</name>
</gene>
<reference evidence="9 10" key="1">
    <citation type="submission" date="2019-05" db="EMBL/GenBank/DDBJ databases">
        <title>Genome sequences of Thalassotalea litorea 1K03283.</title>
        <authorList>
            <person name="Zhang D."/>
        </authorList>
    </citation>
    <scope>NUCLEOTIDE SEQUENCE [LARGE SCALE GENOMIC DNA]</scope>
    <source>
        <strain evidence="9 10">MCCC 1K03283</strain>
    </source>
</reference>
<evidence type="ECO:0000256" key="5">
    <source>
        <dbReference type="ARBA" id="ARBA00022692"/>
    </source>
</evidence>
<proteinExistence type="inferred from homology"/>
<feature type="transmembrane region" description="Helical" evidence="8">
    <location>
        <begin position="159"/>
        <end position="177"/>
    </location>
</feature>
<keyword evidence="4" id="KW-1003">Cell membrane</keyword>
<dbReference type="AlphaFoldDB" id="A0A5R9ICK9"/>
<keyword evidence="6 8" id="KW-1133">Transmembrane helix</keyword>
<dbReference type="GO" id="GO:0005886">
    <property type="term" value="C:plasma membrane"/>
    <property type="evidence" value="ECO:0007669"/>
    <property type="project" value="UniProtKB-SubCell"/>
</dbReference>
<keyword evidence="10" id="KW-1185">Reference proteome</keyword>
<dbReference type="GO" id="GO:0055085">
    <property type="term" value="P:transmembrane transport"/>
    <property type="evidence" value="ECO:0007669"/>
    <property type="project" value="TreeGrafter"/>
</dbReference>
<feature type="transmembrane region" description="Helical" evidence="8">
    <location>
        <begin position="20"/>
        <end position="52"/>
    </location>
</feature>
<evidence type="ECO:0000256" key="4">
    <source>
        <dbReference type="ARBA" id="ARBA00022475"/>
    </source>
</evidence>
<evidence type="ECO:0000256" key="2">
    <source>
        <dbReference type="ARBA" id="ARBA00009773"/>
    </source>
</evidence>